<keyword evidence="4" id="KW-0812">Transmembrane</keyword>
<dbReference type="InterPro" id="IPR030678">
    <property type="entry name" value="Peptide/Ni-bd"/>
</dbReference>
<evidence type="ECO:0000256" key="3">
    <source>
        <dbReference type="ARBA" id="ARBA00022729"/>
    </source>
</evidence>
<dbReference type="Proteomes" id="UP000078287">
    <property type="component" value="Unassembled WGS sequence"/>
</dbReference>
<keyword evidence="3" id="KW-0732">Signal</keyword>
<dbReference type="AlphaFoldDB" id="A0A178MG74"/>
<accession>A0A178MG74</accession>
<evidence type="ECO:0000256" key="1">
    <source>
        <dbReference type="ARBA" id="ARBA00005695"/>
    </source>
</evidence>
<dbReference type="Pfam" id="PF00496">
    <property type="entry name" value="SBP_bac_5"/>
    <property type="match status" value="1"/>
</dbReference>
<gene>
    <name evidence="6" type="ORF">A6A03_10795</name>
</gene>
<dbReference type="GO" id="GO:0042597">
    <property type="term" value="C:periplasmic space"/>
    <property type="evidence" value="ECO:0007669"/>
    <property type="project" value="UniProtKB-ARBA"/>
</dbReference>
<dbReference type="RefSeq" id="WP_066784805.1">
    <property type="nucleotide sequence ID" value="NZ_LWQS01000039.1"/>
</dbReference>
<dbReference type="PANTHER" id="PTHR30290:SF9">
    <property type="entry name" value="OLIGOPEPTIDE-BINDING PROTEIN APPA"/>
    <property type="match status" value="1"/>
</dbReference>
<dbReference type="STRING" id="1707952.A6A03_10795"/>
<reference evidence="6 7" key="1">
    <citation type="submission" date="2016-04" db="EMBL/GenBank/DDBJ databases">
        <title>Chloroflexus islandicus sp. nov., a thermophilic filamentous anoxygenic phototrophic bacterium from geyser Strokkur (Iceland).</title>
        <authorList>
            <person name="Gaisin V.A."/>
            <person name="Kalashnikov A.M."/>
            <person name="Sukhacheva M.V."/>
            <person name="Grouzdev D.S."/>
            <person name="Ivanov T.M."/>
            <person name="Kuznetsov B."/>
            <person name="Gorlenko V.M."/>
        </authorList>
    </citation>
    <scope>NUCLEOTIDE SEQUENCE [LARGE SCALE GENOMIC DNA]</scope>
    <source>
        <strain evidence="7">isl-2</strain>
    </source>
</reference>
<keyword evidence="4" id="KW-0472">Membrane</keyword>
<dbReference type="Gene3D" id="3.40.190.10">
    <property type="entry name" value="Periplasmic binding protein-like II"/>
    <property type="match status" value="1"/>
</dbReference>
<organism evidence="6 7">
    <name type="scientific">Chloroflexus islandicus</name>
    <dbReference type="NCBI Taxonomy" id="1707952"/>
    <lineage>
        <taxon>Bacteria</taxon>
        <taxon>Bacillati</taxon>
        <taxon>Chloroflexota</taxon>
        <taxon>Chloroflexia</taxon>
        <taxon>Chloroflexales</taxon>
        <taxon>Chloroflexineae</taxon>
        <taxon>Chloroflexaceae</taxon>
        <taxon>Chloroflexus</taxon>
    </lineage>
</organism>
<dbReference type="Gene3D" id="3.10.105.10">
    <property type="entry name" value="Dipeptide-binding Protein, Domain 3"/>
    <property type="match status" value="1"/>
</dbReference>
<dbReference type="GO" id="GO:0043190">
    <property type="term" value="C:ATP-binding cassette (ABC) transporter complex"/>
    <property type="evidence" value="ECO:0007669"/>
    <property type="project" value="InterPro"/>
</dbReference>
<dbReference type="Gene3D" id="3.90.76.10">
    <property type="entry name" value="Dipeptide-binding Protein, Domain 1"/>
    <property type="match status" value="1"/>
</dbReference>
<dbReference type="GO" id="GO:1904680">
    <property type="term" value="F:peptide transmembrane transporter activity"/>
    <property type="evidence" value="ECO:0007669"/>
    <property type="project" value="TreeGrafter"/>
</dbReference>
<evidence type="ECO:0000256" key="4">
    <source>
        <dbReference type="SAM" id="Phobius"/>
    </source>
</evidence>
<dbReference type="InterPro" id="IPR039424">
    <property type="entry name" value="SBP_5"/>
</dbReference>
<evidence type="ECO:0000313" key="6">
    <source>
        <dbReference type="EMBL" id="OAN47105.1"/>
    </source>
</evidence>
<dbReference type="PIRSF" id="PIRSF002741">
    <property type="entry name" value="MppA"/>
    <property type="match status" value="1"/>
</dbReference>
<evidence type="ECO:0000313" key="7">
    <source>
        <dbReference type="Proteomes" id="UP000078287"/>
    </source>
</evidence>
<comment type="similarity">
    <text evidence="1">Belongs to the bacterial solute-binding protein 5 family.</text>
</comment>
<keyword evidence="7" id="KW-1185">Reference proteome</keyword>
<name>A0A178MG74_9CHLR</name>
<evidence type="ECO:0000256" key="2">
    <source>
        <dbReference type="ARBA" id="ARBA00022448"/>
    </source>
</evidence>
<protein>
    <submittedName>
        <fullName evidence="6">ABC transporter substrate-binding protein</fullName>
    </submittedName>
</protein>
<comment type="caution">
    <text evidence="6">The sequence shown here is derived from an EMBL/GenBank/DDBJ whole genome shotgun (WGS) entry which is preliminary data.</text>
</comment>
<evidence type="ECO:0000259" key="5">
    <source>
        <dbReference type="Pfam" id="PF00496"/>
    </source>
</evidence>
<dbReference type="EMBL" id="LWQS01000039">
    <property type="protein sequence ID" value="OAN47105.1"/>
    <property type="molecule type" value="Genomic_DNA"/>
</dbReference>
<feature type="domain" description="Solute-binding protein family 5" evidence="5">
    <location>
        <begin position="86"/>
        <end position="449"/>
    </location>
</feature>
<keyword evidence="4" id="KW-1133">Transmembrane helix</keyword>
<dbReference type="GO" id="GO:0015833">
    <property type="term" value="P:peptide transport"/>
    <property type="evidence" value="ECO:0007669"/>
    <property type="project" value="TreeGrafter"/>
</dbReference>
<feature type="transmembrane region" description="Helical" evidence="4">
    <location>
        <begin position="7"/>
        <end position="28"/>
    </location>
</feature>
<keyword evidence="2" id="KW-0813">Transport</keyword>
<dbReference type="InterPro" id="IPR000914">
    <property type="entry name" value="SBP_5_dom"/>
</dbReference>
<dbReference type="OrthoDB" id="9796817at2"/>
<proteinExistence type="inferred from homology"/>
<dbReference type="PANTHER" id="PTHR30290">
    <property type="entry name" value="PERIPLASMIC BINDING COMPONENT OF ABC TRANSPORTER"/>
    <property type="match status" value="1"/>
</dbReference>
<dbReference type="SUPFAM" id="SSF53850">
    <property type="entry name" value="Periplasmic binding protein-like II"/>
    <property type="match status" value="1"/>
</dbReference>
<sequence length="555" mass="61177">MARRIRWQIAIALAGIGVIVVLFGRLAALSASTDNPATGGVYREAVIGSPVMPIPLLNDPVADPAGRALISLLFEGLTRIGVDGLIEPALAEGYTVDATGEIYTFTLRPGLRWHDGTPLTADDVVFTLRTLQELEQAGEPAVASFWRTTLIERVDNRTVRFILSGPFAPFPALARVPILPAHLLRGIPPTAWPTSEFARQLIGSGPFRLADLRPESALLTANPTYYNGRPFLDQIELRFMATPEAAIAALSRGEVTGFAERWGANLLAVDLPGNEQRTILPVDEYTILTFNLRLPLFQEIPLRRALALGLDRDALIETAINGLAQPIDTPLLPGTWADDPDKRQPPTDPAAAADRLAEIDFEPGSDGIRQRGTQRLSFTLLVDQDERRLAVAQAIAAQWRAIGVEVTVESVDSVALVDRLRRGDFMTAIHTWTRIGPDPDPYSLWHSSQAAGGLNYAGLNDSRIDLLLEQARSEPELVARAELYHAFQQRWLELSPAITLYQPMYIIVSTANLQGRAFFANPDFTGQTLFGAEDRFRDVQRWFINTFRRIEGDLP</sequence>
<dbReference type="CDD" id="cd08513">
    <property type="entry name" value="PBP2_thermophilic_Hb8_like"/>
    <property type="match status" value="1"/>
</dbReference>